<accession>A0A0S2SES9</accession>
<sequence>MSDTIKIANQAPKLIEGLLADMFAARADDNRVCLGSVWSGPQHIQIQLVATSSPDALLDDDSSDDEYAETGELVQPKSGLWLHWQSYRADYIGASNATYGTDAAEVLALGAIRSIYWLALGQGETPLATEIGDWWKECSPLHGLGEVIR</sequence>
<dbReference type="RefSeq" id="WP_235512961.1">
    <property type="nucleotide sequence ID" value="NZ_CP013067.1"/>
</dbReference>
<proteinExistence type="predicted"/>
<reference evidence="2" key="1">
    <citation type="submission" date="2015-10" db="EMBL/GenBank/DDBJ databases">
        <title>Complete Genome Sequence of Aeromonas schubertii strain WL1483.</title>
        <authorList>
            <person name="Liu L."/>
        </authorList>
    </citation>
    <scope>NUCLEOTIDE SEQUENCE [LARGE SCALE GENOMIC DNA]</scope>
    <source>
        <strain evidence="2">WL1483</strain>
    </source>
</reference>
<organism evidence="1 2">
    <name type="scientific">Aeromonas schubertii</name>
    <dbReference type="NCBI Taxonomy" id="652"/>
    <lineage>
        <taxon>Bacteria</taxon>
        <taxon>Pseudomonadati</taxon>
        <taxon>Pseudomonadota</taxon>
        <taxon>Gammaproteobacteria</taxon>
        <taxon>Aeromonadales</taxon>
        <taxon>Aeromonadaceae</taxon>
        <taxon>Aeromonas</taxon>
    </lineage>
</organism>
<evidence type="ECO:0000313" key="2">
    <source>
        <dbReference type="Proteomes" id="UP000058114"/>
    </source>
</evidence>
<dbReference type="EMBL" id="CP013067">
    <property type="protein sequence ID" value="ALP40216.1"/>
    <property type="molecule type" value="Genomic_DNA"/>
</dbReference>
<name>A0A0S2SES9_9GAMM</name>
<gene>
    <name evidence="1" type="ORF">WL1483_797</name>
</gene>
<evidence type="ECO:0000313" key="1">
    <source>
        <dbReference type="EMBL" id="ALP40216.1"/>
    </source>
</evidence>
<dbReference type="Proteomes" id="UP000058114">
    <property type="component" value="Chromosome"/>
</dbReference>
<dbReference type="PATRIC" id="fig|652.5.peg.3767"/>
<protein>
    <submittedName>
        <fullName evidence="1">Uncharacterized protein</fullName>
    </submittedName>
</protein>
<dbReference type="AlphaFoldDB" id="A0A0S2SES9"/>
<dbReference type="KEGG" id="asr:WL1483_797"/>
<reference evidence="1 2" key="2">
    <citation type="journal article" date="2016" name="Genome Announc.">
        <title>Complete Genome Sequence of the Highly Virulent Aeromonas schubertii Strain WL1483, Isolated from Diseased Snakehead Fish (Channa argus) in China.</title>
        <authorList>
            <person name="Liu L."/>
            <person name="Li N."/>
            <person name="Zhang D."/>
            <person name="Fu X."/>
            <person name="Shi C."/>
            <person name="Lin Q."/>
            <person name="Hao G."/>
        </authorList>
    </citation>
    <scope>NUCLEOTIDE SEQUENCE [LARGE SCALE GENOMIC DNA]</scope>
    <source>
        <strain evidence="1 2">WL1483</strain>
    </source>
</reference>